<dbReference type="InterPro" id="IPR050116">
    <property type="entry name" value="DNA_polymerase-Y"/>
</dbReference>
<proteinExistence type="inferred from homology"/>
<feature type="non-terminal residue" evidence="3">
    <location>
        <position position="209"/>
    </location>
</feature>
<sequence length="209" mass="22315">MNDALHNWDRIVAHADMDSFYAAVEQLDDPGLRNRPVLVGPESNRGVVLTASYEARPFGVGSAMPMARARKLCSGALVVPPRFKRYREVSGMIMAVFSDFAPVVEPLSLDEAFLEMTGSEGLFGGPEAMGRQLKEAVRAATGGLTISVGLSGTKYVAKVASGFAKPDGLTVVPPAVAREWLAPLPVSKLWGAGRKTQARLEEMGLKTIG</sequence>
<evidence type="ECO:0000313" key="3">
    <source>
        <dbReference type="EMBL" id="SVE35844.1"/>
    </source>
</evidence>
<evidence type="ECO:0000256" key="1">
    <source>
        <dbReference type="ARBA" id="ARBA00010945"/>
    </source>
</evidence>
<protein>
    <recommendedName>
        <fullName evidence="2">UmuC domain-containing protein</fullName>
    </recommendedName>
</protein>
<dbReference type="GO" id="GO:0006281">
    <property type="term" value="P:DNA repair"/>
    <property type="evidence" value="ECO:0007669"/>
    <property type="project" value="InterPro"/>
</dbReference>
<dbReference type="InterPro" id="IPR001126">
    <property type="entry name" value="UmuC"/>
</dbReference>
<dbReference type="InterPro" id="IPR024728">
    <property type="entry name" value="PolY_HhH_motif"/>
</dbReference>
<reference evidence="3" key="1">
    <citation type="submission" date="2018-05" db="EMBL/GenBank/DDBJ databases">
        <authorList>
            <person name="Lanie J.A."/>
            <person name="Ng W.-L."/>
            <person name="Kazmierczak K.M."/>
            <person name="Andrzejewski T.M."/>
            <person name="Davidsen T.M."/>
            <person name="Wayne K.J."/>
            <person name="Tettelin H."/>
            <person name="Glass J.I."/>
            <person name="Rusch D."/>
            <person name="Podicherti R."/>
            <person name="Tsui H.-C.T."/>
            <person name="Winkler M.E."/>
        </authorList>
    </citation>
    <scope>NUCLEOTIDE SEQUENCE</scope>
</reference>
<name>A0A383CUS7_9ZZZZ</name>
<gene>
    <name evidence="3" type="ORF">METZ01_LOCUS488698</name>
</gene>
<dbReference type="Pfam" id="PF00817">
    <property type="entry name" value="IMS"/>
    <property type="match status" value="1"/>
</dbReference>
<comment type="similarity">
    <text evidence="1">Belongs to the DNA polymerase type-Y family.</text>
</comment>
<dbReference type="Gene3D" id="3.40.1170.60">
    <property type="match status" value="1"/>
</dbReference>
<dbReference type="PANTHER" id="PTHR11076">
    <property type="entry name" value="DNA REPAIR POLYMERASE UMUC / TRANSFERASE FAMILY MEMBER"/>
    <property type="match status" value="1"/>
</dbReference>
<feature type="domain" description="UmuC" evidence="2">
    <location>
        <begin position="12"/>
        <end position="193"/>
    </location>
</feature>
<dbReference type="GO" id="GO:0042276">
    <property type="term" value="P:error-prone translesion synthesis"/>
    <property type="evidence" value="ECO:0007669"/>
    <property type="project" value="TreeGrafter"/>
</dbReference>
<dbReference type="InterPro" id="IPR043128">
    <property type="entry name" value="Rev_trsase/Diguanyl_cyclase"/>
</dbReference>
<dbReference type="GO" id="GO:0005829">
    <property type="term" value="C:cytosol"/>
    <property type="evidence" value="ECO:0007669"/>
    <property type="project" value="TreeGrafter"/>
</dbReference>
<dbReference type="CDD" id="cd03586">
    <property type="entry name" value="PolY_Pol_IV_kappa"/>
    <property type="match status" value="1"/>
</dbReference>
<dbReference type="PANTHER" id="PTHR11076:SF33">
    <property type="entry name" value="DNA POLYMERASE KAPPA"/>
    <property type="match status" value="1"/>
</dbReference>
<dbReference type="PROSITE" id="PS50173">
    <property type="entry name" value="UMUC"/>
    <property type="match status" value="1"/>
</dbReference>
<accession>A0A383CUS7</accession>
<dbReference type="Pfam" id="PF11798">
    <property type="entry name" value="IMS_HHH"/>
    <property type="match status" value="1"/>
</dbReference>
<dbReference type="InterPro" id="IPR043502">
    <property type="entry name" value="DNA/RNA_pol_sf"/>
</dbReference>
<organism evidence="3">
    <name type="scientific">marine metagenome</name>
    <dbReference type="NCBI Taxonomy" id="408172"/>
    <lineage>
        <taxon>unclassified sequences</taxon>
        <taxon>metagenomes</taxon>
        <taxon>ecological metagenomes</taxon>
    </lineage>
</organism>
<dbReference type="InterPro" id="IPR022880">
    <property type="entry name" value="DNApol_IV"/>
</dbReference>
<dbReference type="Gene3D" id="1.10.150.20">
    <property type="entry name" value="5' to 3' exonuclease, C-terminal subdomain"/>
    <property type="match status" value="1"/>
</dbReference>
<dbReference type="Gene3D" id="3.30.70.270">
    <property type="match status" value="1"/>
</dbReference>
<dbReference type="GO" id="GO:0003887">
    <property type="term" value="F:DNA-directed DNA polymerase activity"/>
    <property type="evidence" value="ECO:0007669"/>
    <property type="project" value="InterPro"/>
</dbReference>
<dbReference type="AlphaFoldDB" id="A0A383CUS7"/>
<evidence type="ECO:0000259" key="2">
    <source>
        <dbReference type="PROSITE" id="PS50173"/>
    </source>
</evidence>
<dbReference type="SUPFAM" id="SSF56672">
    <property type="entry name" value="DNA/RNA polymerases"/>
    <property type="match status" value="1"/>
</dbReference>
<dbReference type="EMBL" id="UINC01211796">
    <property type="protein sequence ID" value="SVE35844.1"/>
    <property type="molecule type" value="Genomic_DNA"/>
</dbReference>
<dbReference type="GO" id="GO:0009432">
    <property type="term" value="P:SOS response"/>
    <property type="evidence" value="ECO:0007669"/>
    <property type="project" value="TreeGrafter"/>
</dbReference>